<reference evidence="9 10" key="1">
    <citation type="submission" date="2015-07" db="EMBL/GenBank/DDBJ databases">
        <authorList>
            <person name="Noorani M."/>
        </authorList>
    </citation>
    <scope>NUCLEOTIDE SEQUENCE [LARGE SCALE GENOMIC DNA]</scope>
    <source>
        <strain evidence="10">ATCC 25104 / DSM 625 / JCM 10724 / NBRC 103206 / NCIMB 11243 / YT-1</strain>
    </source>
</reference>
<evidence type="ECO:0000256" key="3">
    <source>
        <dbReference type="ARBA" id="ARBA00022475"/>
    </source>
</evidence>
<evidence type="ECO:0000256" key="6">
    <source>
        <dbReference type="ARBA" id="ARBA00023136"/>
    </source>
</evidence>
<dbReference type="GO" id="GO:0005886">
    <property type="term" value="C:plasma membrane"/>
    <property type="evidence" value="ECO:0007669"/>
    <property type="project" value="UniProtKB-SubCell"/>
</dbReference>
<dbReference type="Proteomes" id="UP000037685">
    <property type="component" value="Unassembled WGS sequence"/>
</dbReference>
<dbReference type="PROSITE" id="PS50928">
    <property type="entry name" value="ABC_TM1"/>
    <property type="match status" value="1"/>
</dbReference>
<dbReference type="AlphaFoldDB" id="A0A0N0BMA7"/>
<dbReference type="Gene3D" id="1.10.3720.10">
    <property type="entry name" value="MetI-like"/>
    <property type="match status" value="1"/>
</dbReference>
<evidence type="ECO:0000259" key="8">
    <source>
        <dbReference type="PROSITE" id="PS50928"/>
    </source>
</evidence>
<proteinExistence type="inferred from homology"/>
<dbReference type="CDD" id="cd06261">
    <property type="entry name" value="TM_PBP2"/>
    <property type="match status" value="1"/>
</dbReference>
<dbReference type="EMBL" id="LHCI01000106">
    <property type="protein sequence ID" value="KOX90750.1"/>
    <property type="molecule type" value="Genomic_DNA"/>
</dbReference>
<evidence type="ECO:0000313" key="10">
    <source>
        <dbReference type="Proteomes" id="UP000037685"/>
    </source>
</evidence>
<dbReference type="PANTHER" id="PTHR43744">
    <property type="entry name" value="ABC TRANSPORTER PERMEASE PROTEIN MG189-RELATED-RELATED"/>
    <property type="match status" value="1"/>
</dbReference>
<dbReference type="PATRIC" id="fig|271.14.peg.2018"/>
<evidence type="ECO:0000256" key="2">
    <source>
        <dbReference type="ARBA" id="ARBA00022448"/>
    </source>
</evidence>
<feature type="transmembrane region" description="Helical" evidence="7">
    <location>
        <begin position="357"/>
        <end position="379"/>
    </location>
</feature>
<organism evidence="9 10">
    <name type="scientific">Thermus aquaticus</name>
    <dbReference type="NCBI Taxonomy" id="271"/>
    <lineage>
        <taxon>Bacteria</taxon>
        <taxon>Thermotogati</taxon>
        <taxon>Deinococcota</taxon>
        <taxon>Deinococci</taxon>
        <taxon>Thermales</taxon>
        <taxon>Thermaceae</taxon>
        <taxon>Thermus</taxon>
    </lineage>
</organism>
<gene>
    <name evidence="9" type="primary">araQ_4</name>
    <name evidence="9" type="ORF">BVI061214_01944</name>
</gene>
<keyword evidence="3" id="KW-1003">Cell membrane</keyword>
<keyword evidence="4 7" id="KW-0812">Transmembrane</keyword>
<name>A0A0N0BMA7_THEAQ</name>
<comment type="caution">
    <text evidence="9">The sequence shown here is derived from an EMBL/GenBank/DDBJ whole genome shotgun (WGS) entry which is preliminary data.</text>
</comment>
<evidence type="ECO:0000313" key="9">
    <source>
        <dbReference type="EMBL" id="KOX90750.1"/>
    </source>
</evidence>
<dbReference type="RefSeq" id="WP_053768243.1">
    <property type="nucleotide sequence ID" value="NZ_LHCI01000106.1"/>
</dbReference>
<comment type="similarity">
    <text evidence="7">Belongs to the binding-protein-dependent transport system permease family.</text>
</comment>
<dbReference type="PANTHER" id="PTHR43744:SF12">
    <property type="entry name" value="ABC TRANSPORTER PERMEASE PROTEIN MG189-RELATED"/>
    <property type="match status" value="1"/>
</dbReference>
<comment type="subcellular location">
    <subcellularLocation>
        <location evidence="1 7">Cell membrane</location>
        <topology evidence="1 7">Multi-pass membrane protein</topology>
    </subcellularLocation>
</comment>
<feature type="transmembrane region" description="Helical" evidence="7">
    <location>
        <begin position="418"/>
        <end position="439"/>
    </location>
</feature>
<feature type="transmembrane region" description="Helical" evidence="7">
    <location>
        <begin position="273"/>
        <end position="295"/>
    </location>
</feature>
<evidence type="ECO:0000256" key="1">
    <source>
        <dbReference type="ARBA" id="ARBA00004651"/>
    </source>
</evidence>
<protein>
    <submittedName>
        <fullName evidence="9">L-arabinose transport system permease protein AraQ</fullName>
    </submittedName>
</protein>
<feature type="transmembrane region" description="Helical" evidence="7">
    <location>
        <begin position="240"/>
        <end position="261"/>
    </location>
</feature>
<evidence type="ECO:0000256" key="5">
    <source>
        <dbReference type="ARBA" id="ARBA00022989"/>
    </source>
</evidence>
<keyword evidence="5 7" id="KW-1133">Transmembrane helix</keyword>
<dbReference type="GO" id="GO:0055085">
    <property type="term" value="P:transmembrane transport"/>
    <property type="evidence" value="ECO:0007669"/>
    <property type="project" value="InterPro"/>
</dbReference>
<sequence length="454" mass="50580">MSPKEAARRRWARVAWAYGLLLAFGVFFVGPFLMGFLASLKTNPLEWPFTLGFPQVRPKNWAAAWQLGQKGSGDPWLGGMRPGREVVLEVAYFWPEPTPPDLQAAIPRRKPGAGMGAVFEGPYAADYVGLLGPELVETRPFRLGEAEGYLHRFRLRIAYEKEGPYLERVPLDLEAPRGALLLEATLDPVRMERRGRVASWDNVVPGLLGYAFHNYVRAFQESRSLETGQSLFLRWTLNSFLIAFIKVLTTLVFASMAGYALARLRFPGRQALFLFLLFSMMVPGQVTFISNYLVLKDGIFGLSRLFGVETLLNTYAGLILSGLVGAGAVFIMKQFFESIPREVEEAALIDGATPLQTLFRIVLPMATPALGALAILTFQGTWNEFFWPFIVLTSPREIYTLPLGLLSFRNAYGQVGDWGLILAGGFLSMIPILILFAVFQRYFVEGVNVGAVKE</sequence>
<feature type="domain" description="ABC transmembrane type-1" evidence="8">
    <location>
        <begin position="236"/>
        <end position="439"/>
    </location>
</feature>
<evidence type="ECO:0000256" key="4">
    <source>
        <dbReference type="ARBA" id="ARBA00022692"/>
    </source>
</evidence>
<dbReference type="Pfam" id="PF00528">
    <property type="entry name" value="BPD_transp_1"/>
    <property type="match status" value="1"/>
</dbReference>
<dbReference type="SUPFAM" id="SSF161098">
    <property type="entry name" value="MetI-like"/>
    <property type="match status" value="2"/>
</dbReference>
<evidence type="ECO:0000256" key="7">
    <source>
        <dbReference type="RuleBase" id="RU363032"/>
    </source>
</evidence>
<keyword evidence="2 7" id="KW-0813">Transport</keyword>
<dbReference type="InterPro" id="IPR000515">
    <property type="entry name" value="MetI-like"/>
</dbReference>
<feature type="transmembrane region" description="Helical" evidence="7">
    <location>
        <begin position="12"/>
        <end position="38"/>
    </location>
</feature>
<feature type="transmembrane region" description="Helical" evidence="7">
    <location>
        <begin position="315"/>
        <end position="336"/>
    </location>
</feature>
<accession>A0A0N0BMA7</accession>
<keyword evidence="6 7" id="KW-0472">Membrane</keyword>
<dbReference type="InterPro" id="IPR035906">
    <property type="entry name" value="MetI-like_sf"/>
</dbReference>